<feature type="binding site" evidence="16">
    <location>
        <position position="81"/>
    </location>
    <ligand>
        <name>substrate</name>
    </ligand>
</feature>
<dbReference type="InterPro" id="IPR000829">
    <property type="entry name" value="DAGK"/>
</dbReference>
<protein>
    <submittedName>
        <fullName evidence="20">Putative diacylglycerol kinase</fullName>
    </submittedName>
</protein>
<dbReference type="AlphaFoldDB" id="T2GF33"/>
<feature type="binding site" evidence="17">
    <location>
        <position position="88"/>
    </location>
    <ligand>
        <name>ATP</name>
        <dbReference type="ChEBI" id="CHEBI:30616"/>
    </ligand>
</feature>
<keyword evidence="18" id="KW-0460">Magnesium</keyword>
<keyword evidence="14" id="KW-1208">Phospholipid metabolism</keyword>
<dbReference type="CDD" id="cd14263">
    <property type="entry name" value="DAGK_IM_like"/>
    <property type="match status" value="1"/>
</dbReference>
<feature type="active site" description="Proton acceptor" evidence="15">
    <location>
        <position position="81"/>
    </location>
</feature>
<dbReference type="Pfam" id="PF01219">
    <property type="entry name" value="DAGK_prokar"/>
    <property type="match status" value="1"/>
</dbReference>
<evidence type="ECO:0000256" key="15">
    <source>
        <dbReference type="PIRSR" id="PIRSR600829-1"/>
    </source>
</evidence>
<comment type="similarity">
    <text evidence="2">Belongs to the bacterial diacylglycerol kinase family.</text>
</comment>
<dbReference type="PANTHER" id="PTHR34299:SF1">
    <property type="entry name" value="DIACYLGLYCEROL KINASE"/>
    <property type="match status" value="1"/>
</dbReference>
<dbReference type="GO" id="GO:0016301">
    <property type="term" value="F:kinase activity"/>
    <property type="evidence" value="ECO:0007669"/>
    <property type="project" value="UniProtKB-KW"/>
</dbReference>
<dbReference type="HOGENOM" id="CLU_112343_2_2_7"/>
<evidence type="ECO:0000256" key="11">
    <source>
        <dbReference type="ARBA" id="ARBA00023098"/>
    </source>
</evidence>
<keyword evidence="11" id="KW-0443">Lipid metabolism</keyword>
<keyword evidence="8 20" id="KW-0418">Kinase</keyword>
<name>T2GF33_MEGG1</name>
<dbReference type="Gene3D" id="1.10.287.3610">
    <property type="match status" value="1"/>
</dbReference>
<feature type="transmembrane region" description="Helical" evidence="19">
    <location>
        <begin position="112"/>
        <end position="136"/>
    </location>
</feature>
<dbReference type="PANTHER" id="PTHR34299">
    <property type="entry name" value="DIACYLGLYCEROL KINASE"/>
    <property type="match status" value="1"/>
</dbReference>
<keyword evidence="13" id="KW-0594">Phospholipid biosynthesis</keyword>
<evidence type="ECO:0000256" key="12">
    <source>
        <dbReference type="ARBA" id="ARBA00023136"/>
    </source>
</evidence>
<evidence type="ECO:0000256" key="8">
    <source>
        <dbReference type="ARBA" id="ARBA00022777"/>
    </source>
</evidence>
<feature type="transmembrane region" description="Helical" evidence="19">
    <location>
        <begin position="69"/>
        <end position="91"/>
    </location>
</feature>
<evidence type="ECO:0000256" key="5">
    <source>
        <dbReference type="ARBA" id="ARBA00022679"/>
    </source>
</evidence>
<keyword evidence="7 17" id="KW-0547">Nucleotide-binding</keyword>
<comment type="subcellular location">
    <subcellularLocation>
        <location evidence="1">Cell membrane</location>
        <topology evidence="1">Multi-pass membrane protein</topology>
    </subcellularLocation>
</comment>
<dbReference type="PATRIC" id="fig|1121448.10.peg.2966"/>
<dbReference type="eggNOG" id="COG0818">
    <property type="taxonomic scope" value="Bacteria"/>
</dbReference>
<evidence type="ECO:0000256" key="14">
    <source>
        <dbReference type="ARBA" id="ARBA00023264"/>
    </source>
</evidence>
<evidence type="ECO:0000256" key="13">
    <source>
        <dbReference type="ARBA" id="ARBA00023209"/>
    </source>
</evidence>
<evidence type="ECO:0000256" key="17">
    <source>
        <dbReference type="PIRSR" id="PIRSR600829-3"/>
    </source>
</evidence>
<evidence type="ECO:0000256" key="10">
    <source>
        <dbReference type="ARBA" id="ARBA00022989"/>
    </source>
</evidence>
<dbReference type="STRING" id="1121448.DGI_3004"/>
<evidence type="ECO:0000256" key="19">
    <source>
        <dbReference type="SAM" id="Phobius"/>
    </source>
</evidence>
<evidence type="ECO:0000313" key="21">
    <source>
        <dbReference type="Proteomes" id="UP000016587"/>
    </source>
</evidence>
<reference evidence="20 21" key="1">
    <citation type="journal article" date="2013" name="J. Bacteriol.">
        <title>Roles of HynAB and Ech, the only two hydrogenases found in the model sulfate reducer Desulfovibrio gigas.</title>
        <authorList>
            <person name="Morais-Silva F.O."/>
            <person name="Santos C.I."/>
            <person name="Rodrigues R."/>
            <person name="Pereira I.A."/>
            <person name="Rodrigues-Pousada C."/>
        </authorList>
    </citation>
    <scope>NUCLEOTIDE SEQUENCE [LARGE SCALE GENOMIC DNA]</scope>
    <source>
        <strain evidence="21">ATCC 19364 / DSM 1382 / NCIMB 9332 / VKM B-1759</strain>
    </source>
</reference>
<evidence type="ECO:0000256" key="7">
    <source>
        <dbReference type="ARBA" id="ARBA00022741"/>
    </source>
</evidence>
<accession>T2GF33</accession>
<keyword evidence="4" id="KW-0444">Lipid biosynthesis</keyword>
<feature type="binding site" evidence="17">
    <location>
        <position position="28"/>
    </location>
    <ligand>
        <name>ATP</name>
        <dbReference type="ChEBI" id="CHEBI:30616"/>
    </ligand>
</feature>
<feature type="transmembrane region" description="Helical" evidence="19">
    <location>
        <begin position="43"/>
        <end position="63"/>
    </location>
</feature>
<sequence>MTSRRCPGIGSGIEVSAMPRKFARSFSYAWAGLCCVARTQRNFWIHGAIGLGTLSLAVCLGLPRQELAIILAMCTLVLAMEIANTAVEFLVDVLCPQHDPRYGRVKDIMAAAVLTSALGSVAVGVVLMAQPIWLLLQP</sequence>
<evidence type="ECO:0000256" key="18">
    <source>
        <dbReference type="PIRSR" id="PIRSR600829-4"/>
    </source>
</evidence>
<dbReference type="GO" id="GO:0005886">
    <property type="term" value="C:plasma membrane"/>
    <property type="evidence" value="ECO:0007669"/>
    <property type="project" value="UniProtKB-SubCell"/>
</dbReference>
<keyword evidence="6 19" id="KW-0812">Transmembrane</keyword>
<keyword evidence="10 19" id="KW-1133">Transmembrane helix</keyword>
<organism evidence="20 21">
    <name type="scientific">Megalodesulfovibrio gigas (strain ATCC 19364 / DSM 1382 / NCIMB 9332 / VKM B-1759)</name>
    <name type="common">Desulfovibrio gigas</name>
    <dbReference type="NCBI Taxonomy" id="1121448"/>
    <lineage>
        <taxon>Bacteria</taxon>
        <taxon>Pseudomonadati</taxon>
        <taxon>Thermodesulfobacteriota</taxon>
        <taxon>Desulfovibrionia</taxon>
        <taxon>Desulfovibrionales</taxon>
        <taxon>Desulfovibrionaceae</taxon>
        <taxon>Megalodesulfovibrio</taxon>
    </lineage>
</organism>
<dbReference type="Proteomes" id="UP000016587">
    <property type="component" value="Chromosome"/>
</dbReference>
<keyword evidence="5" id="KW-0808">Transferase</keyword>
<evidence type="ECO:0000256" key="9">
    <source>
        <dbReference type="ARBA" id="ARBA00022840"/>
    </source>
</evidence>
<comment type="cofactor">
    <cofactor evidence="18">
        <name>Mg(2+)</name>
        <dbReference type="ChEBI" id="CHEBI:18420"/>
    </cofactor>
    <text evidence="18">Mn(2+), Zn(2+), Cd(2+) and Co(2+) support activity to lesser extents.</text>
</comment>
<feature type="binding site" evidence="18">
    <location>
        <position position="88"/>
    </location>
    <ligand>
        <name>a divalent metal cation</name>
        <dbReference type="ChEBI" id="CHEBI:60240"/>
    </ligand>
</feature>
<keyword evidence="9 17" id="KW-0067">ATP-binding</keyword>
<keyword evidence="21" id="KW-1185">Reference proteome</keyword>
<dbReference type="GO" id="GO:0046872">
    <property type="term" value="F:metal ion binding"/>
    <property type="evidence" value="ECO:0007669"/>
    <property type="project" value="UniProtKB-KW"/>
</dbReference>
<evidence type="ECO:0000256" key="4">
    <source>
        <dbReference type="ARBA" id="ARBA00022516"/>
    </source>
</evidence>
<dbReference type="InterPro" id="IPR036945">
    <property type="entry name" value="DAGK_sf"/>
</dbReference>
<evidence type="ECO:0000256" key="1">
    <source>
        <dbReference type="ARBA" id="ARBA00004651"/>
    </source>
</evidence>
<reference evidence="21" key="2">
    <citation type="submission" date="2013-07" db="EMBL/GenBank/DDBJ databases">
        <authorList>
            <person name="Morais-Silva F.O."/>
            <person name="Rezende A.M."/>
            <person name="Pimentel C."/>
            <person name="Resende D.M."/>
            <person name="Santos C.I."/>
            <person name="Clemente C."/>
            <person name="de Oliveira L.M."/>
            <person name="da Silva S.M."/>
            <person name="Costa D.A."/>
            <person name="Varela-Raposo A."/>
            <person name="Horacio E.C.A."/>
            <person name="Matos M."/>
            <person name="Flores O."/>
            <person name="Ruiz J.C."/>
            <person name="Rodrigues-Pousada C."/>
        </authorList>
    </citation>
    <scope>NUCLEOTIDE SEQUENCE [LARGE SCALE GENOMIC DNA]</scope>
    <source>
        <strain evidence="21">ATCC 19364 / DSM 1382 / NCIMB 9332 / VKM B-1759</strain>
    </source>
</reference>
<feature type="binding site" evidence="17">
    <location>
        <begin position="106"/>
        <end position="107"/>
    </location>
    <ligand>
        <name>ATP</name>
        <dbReference type="ChEBI" id="CHEBI:30616"/>
    </ligand>
</feature>
<dbReference type="KEGG" id="dgg:DGI_3004"/>
<evidence type="ECO:0000256" key="6">
    <source>
        <dbReference type="ARBA" id="ARBA00022692"/>
    </source>
</evidence>
<evidence type="ECO:0000256" key="2">
    <source>
        <dbReference type="ARBA" id="ARBA00005967"/>
    </source>
</evidence>
<keyword evidence="18" id="KW-0479">Metal-binding</keyword>
<keyword evidence="3" id="KW-1003">Cell membrane</keyword>
<proteinExistence type="inferred from homology"/>
<evidence type="ECO:0000256" key="3">
    <source>
        <dbReference type="ARBA" id="ARBA00022475"/>
    </source>
</evidence>
<evidence type="ECO:0000256" key="16">
    <source>
        <dbReference type="PIRSR" id="PIRSR600829-2"/>
    </source>
</evidence>
<dbReference type="EMBL" id="CP006585">
    <property type="protein sequence ID" value="AGW14726.1"/>
    <property type="molecule type" value="Genomic_DNA"/>
</dbReference>
<dbReference type="GO" id="GO:0008654">
    <property type="term" value="P:phospholipid biosynthetic process"/>
    <property type="evidence" value="ECO:0007669"/>
    <property type="project" value="UniProtKB-KW"/>
</dbReference>
<dbReference type="GO" id="GO:0005524">
    <property type="term" value="F:ATP binding"/>
    <property type="evidence" value="ECO:0007669"/>
    <property type="project" value="UniProtKB-KW"/>
</dbReference>
<gene>
    <name evidence="20" type="ORF">DGI_3004</name>
</gene>
<keyword evidence="12 19" id="KW-0472">Membrane</keyword>
<evidence type="ECO:0000313" key="20">
    <source>
        <dbReference type="EMBL" id="AGW14726.1"/>
    </source>
</evidence>